<dbReference type="SMART" id="SM01141">
    <property type="entry name" value="DRY_EERY"/>
    <property type="match status" value="1"/>
</dbReference>
<dbReference type="RefSeq" id="XP_056696846.1">
    <property type="nucleotide sequence ID" value="XM_056840868.1"/>
</dbReference>
<feature type="compositionally biased region" description="Polar residues" evidence="3">
    <location>
        <begin position="158"/>
        <end position="171"/>
    </location>
</feature>
<feature type="compositionally biased region" description="Basic and acidic residues" evidence="3">
    <location>
        <begin position="426"/>
        <end position="439"/>
    </location>
</feature>
<feature type="domain" description="Suppressor of white apricot N-terminal" evidence="4">
    <location>
        <begin position="39"/>
        <end position="178"/>
    </location>
</feature>
<organism evidence="5 6">
    <name type="scientific">Spinacia oleracea</name>
    <name type="common">Spinach</name>
    <dbReference type="NCBI Taxonomy" id="3562"/>
    <lineage>
        <taxon>Eukaryota</taxon>
        <taxon>Viridiplantae</taxon>
        <taxon>Streptophyta</taxon>
        <taxon>Embryophyta</taxon>
        <taxon>Tracheophyta</taxon>
        <taxon>Spermatophyta</taxon>
        <taxon>Magnoliopsida</taxon>
        <taxon>eudicotyledons</taxon>
        <taxon>Gunneridae</taxon>
        <taxon>Pentapetalae</taxon>
        <taxon>Caryophyllales</taxon>
        <taxon>Chenopodiaceae</taxon>
        <taxon>Chenopodioideae</taxon>
        <taxon>Anserineae</taxon>
        <taxon>Spinacia</taxon>
    </lineage>
</organism>
<feature type="compositionally biased region" description="Basic and acidic residues" evidence="3">
    <location>
        <begin position="176"/>
        <end position="185"/>
    </location>
</feature>
<dbReference type="Proteomes" id="UP000813463">
    <property type="component" value="Chromosome 3"/>
</dbReference>
<evidence type="ECO:0000313" key="5">
    <source>
        <dbReference type="Proteomes" id="UP000813463"/>
    </source>
</evidence>
<keyword evidence="1" id="KW-0507">mRNA processing</keyword>
<proteinExistence type="predicted"/>
<feature type="compositionally biased region" description="Acidic residues" evidence="3">
    <location>
        <begin position="186"/>
        <end position="209"/>
    </location>
</feature>
<feature type="region of interest" description="Disordered" evidence="3">
    <location>
        <begin position="387"/>
        <end position="544"/>
    </location>
</feature>
<evidence type="ECO:0000259" key="4">
    <source>
        <dbReference type="SMART" id="SM01141"/>
    </source>
</evidence>
<feature type="compositionally biased region" description="Basic residues" evidence="3">
    <location>
        <begin position="508"/>
        <end position="544"/>
    </location>
</feature>
<feature type="compositionally biased region" description="Basic and acidic residues" evidence="3">
    <location>
        <begin position="450"/>
        <end position="474"/>
    </location>
</feature>
<keyword evidence="2" id="KW-0508">mRNA splicing</keyword>
<feature type="compositionally biased region" description="Basic and acidic residues" evidence="3">
    <location>
        <begin position="283"/>
        <end position="295"/>
    </location>
</feature>
<dbReference type="PANTHER" id="PTHR13161:SF4">
    <property type="entry name" value="CLK4-ASSOCIATING SERINE_ARGININE RICH PROTEIN"/>
    <property type="match status" value="1"/>
</dbReference>
<name>A0ABM3RMK3_SPIOL</name>
<protein>
    <recommendedName>
        <fullName evidence="4">Suppressor of white apricot N-terminal domain-containing protein</fullName>
    </recommendedName>
</protein>
<dbReference type="Pfam" id="PF09750">
    <property type="entry name" value="DRY_EERY"/>
    <property type="match status" value="1"/>
</dbReference>
<feature type="region of interest" description="Disordered" evidence="3">
    <location>
        <begin position="158"/>
        <end position="215"/>
    </location>
</feature>
<evidence type="ECO:0000313" key="6">
    <source>
        <dbReference type="RefSeq" id="XP_056696846.1"/>
    </source>
</evidence>
<feature type="compositionally biased region" description="Basic residues" evidence="3">
    <location>
        <begin position="479"/>
        <end position="501"/>
    </location>
</feature>
<keyword evidence="5" id="KW-1185">Reference proteome</keyword>
<reference evidence="6" key="2">
    <citation type="submission" date="2025-08" db="UniProtKB">
        <authorList>
            <consortium name="RefSeq"/>
        </authorList>
    </citation>
    <scope>IDENTIFICATION</scope>
    <source>
        <tissue evidence="6">Leaf</tissue>
    </source>
</reference>
<feature type="compositionally biased region" description="Basic residues" evidence="3">
    <location>
        <begin position="302"/>
        <end position="323"/>
    </location>
</feature>
<dbReference type="InterPro" id="IPR019147">
    <property type="entry name" value="SWAP_N_domain"/>
</dbReference>
<evidence type="ECO:0000256" key="1">
    <source>
        <dbReference type="ARBA" id="ARBA00022664"/>
    </source>
</evidence>
<sequence length="544" mass="63459">MWHEARRSEKKVHDMMDAARKRAQRRALFLAKRRGDPQQSIQVIGSRCRTYRDDGLYQATQDQQGLIPWNGKEDNLIDRFDGRALLDFIRDPDTRRFRQQEKTEEEEELEEFVSFERYRDLIKHRRRGFSDEEGLDHVNQVIEAKFALPFALDKPNLSQTPASKGTYSQVGFSYDGDGKEDPRSSDDDDEDDDEEDEDDDEEFNSDDSGDERMETIAKDFGVKRYGWLVYMDKKAKEEEKRQKEVIKGDPAIRKLSRKERRKVSQLEREKEREAARVTGTHVLHHDPYRESRRSPTYDAYPRSRRSRSRSRSHSPSYSRRHARGRSDDHHRSKSKAPKIEFITEFGGSPDRREPKLEGVSPPPSPPQAEVSNRASSVRILEALHVDPASGASLDKEKNAKVIKPPVSTSSALAKLKGATGGTSKKSQGEKKETPQERLKRIMSKQLNKQIKKDAVVEMAKKKEQEKQRLEKLAETSRLSRYRRRSRSRSNSRSPRRRHRYSRSPSRGRSSRRYNSRSRSRSHSRSHSRSRSPPRSPRRRSRSRY</sequence>
<accession>A0ABM3RMK3</accession>
<feature type="compositionally biased region" description="Basic and acidic residues" evidence="3">
    <location>
        <begin position="262"/>
        <end position="275"/>
    </location>
</feature>
<dbReference type="PANTHER" id="PTHR13161">
    <property type="entry name" value="SPLICING FACTOR SUPPRESSOR OF WHITE APRICOT"/>
    <property type="match status" value="1"/>
</dbReference>
<gene>
    <name evidence="6" type="primary">LOC110777084</name>
</gene>
<evidence type="ECO:0000256" key="3">
    <source>
        <dbReference type="SAM" id="MobiDB-lite"/>
    </source>
</evidence>
<dbReference type="InterPro" id="IPR040397">
    <property type="entry name" value="SWAP"/>
</dbReference>
<evidence type="ECO:0000256" key="2">
    <source>
        <dbReference type="ARBA" id="ARBA00023187"/>
    </source>
</evidence>
<feature type="region of interest" description="Disordered" evidence="3">
    <location>
        <begin position="236"/>
        <end position="375"/>
    </location>
</feature>
<dbReference type="GeneID" id="110777084"/>
<reference evidence="5" key="1">
    <citation type="journal article" date="2021" name="Nat. Commun.">
        <title>Genomic analyses provide insights into spinach domestication and the genetic basis of agronomic traits.</title>
        <authorList>
            <person name="Cai X."/>
            <person name="Sun X."/>
            <person name="Xu C."/>
            <person name="Sun H."/>
            <person name="Wang X."/>
            <person name="Ge C."/>
            <person name="Zhang Z."/>
            <person name="Wang Q."/>
            <person name="Fei Z."/>
            <person name="Jiao C."/>
            <person name="Wang Q."/>
        </authorList>
    </citation>
    <scope>NUCLEOTIDE SEQUENCE [LARGE SCALE GENOMIC DNA]</scope>
    <source>
        <strain evidence="5">cv. Varoflay</strain>
    </source>
</reference>
<feature type="compositionally biased region" description="Basic and acidic residues" evidence="3">
    <location>
        <begin position="236"/>
        <end position="252"/>
    </location>
</feature>